<keyword evidence="2" id="KW-1185">Reference proteome</keyword>
<evidence type="ECO:0000313" key="1">
    <source>
        <dbReference type="EMBL" id="PON25883.1"/>
    </source>
</evidence>
<dbReference type="EMBL" id="JPDN02000016">
    <property type="protein sequence ID" value="PON25883.1"/>
    <property type="molecule type" value="Genomic_DNA"/>
</dbReference>
<dbReference type="GeneID" id="36347579"/>
<proteinExistence type="predicted"/>
<name>A0A2P4ZNL5_9HYPO</name>
<dbReference type="Proteomes" id="UP000054821">
    <property type="component" value="Unassembled WGS sequence"/>
</dbReference>
<protein>
    <submittedName>
        <fullName evidence="1">Uncharacterized protein</fullName>
    </submittedName>
</protein>
<reference evidence="1 2" key="1">
    <citation type="journal article" date="2016" name="Genome Announc.">
        <title>Draft Whole-Genome Sequence of Trichoderma gamsii T6085, a Promising Biocontrol Agent of Fusarium Head Blight on Wheat.</title>
        <authorList>
            <person name="Baroncelli R."/>
            <person name="Zapparata A."/>
            <person name="Piaggeschi G."/>
            <person name="Sarrocco S."/>
            <person name="Vannacci G."/>
        </authorList>
    </citation>
    <scope>NUCLEOTIDE SEQUENCE [LARGE SCALE GENOMIC DNA]</scope>
    <source>
        <strain evidence="1 2">T6085</strain>
    </source>
</reference>
<gene>
    <name evidence="1" type="ORF">TGAM01_v205320</name>
</gene>
<dbReference type="AlphaFoldDB" id="A0A2P4ZNL5"/>
<accession>A0A2P4ZNL5</accession>
<sequence length="230" mass="26651">MQCATWLCSQYKLCVRTRSKPSYKYSFFRCSCATRRDLNSYHYTYKKRKGVGYQYYKAYGQQGETVYHKTKTNPPHASTPEESRLGKVIPIILPSKIAPKLLLHIHDIPQMPYPERLLSRLCQTQGQLNCSLNVAATEVVLHEFPIVFITECLGLPEILTRNSANGSLEDDAFTFSVWLFKLLDKVNPRLICLFEYLDLLLVSMWHVTAFSGRLSRVLLNLPGWYCMLRR</sequence>
<dbReference type="RefSeq" id="XP_024405652.1">
    <property type="nucleotide sequence ID" value="XM_024549619.1"/>
</dbReference>
<evidence type="ECO:0000313" key="2">
    <source>
        <dbReference type="Proteomes" id="UP000054821"/>
    </source>
</evidence>
<comment type="caution">
    <text evidence="1">The sequence shown here is derived from an EMBL/GenBank/DDBJ whole genome shotgun (WGS) entry which is preliminary data.</text>
</comment>
<organism evidence="1 2">
    <name type="scientific">Trichoderma gamsii</name>
    <dbReference type="NCBI Taxonomy" id="398673"/>
    <lineage>
        <taxon>Eukaryota</taxon>
        <taxon>Fungi</taxon>
        <taxon>Dikarya</taxon>
        <taxon>Ascomycota</taxon>
        <taxon>Pezizomycotina</taxon>
        <taxon>Sordariomycetes</taxon>
        <taxon>Hypocreomycetidae</taxon>
        <taxon>Hypocreales</taxon>
        <taxon>Hypocreaceae</taxon>
        <taxon>Trichoderma</taxon>
    </lineage>
</organism>